<sequence length="185" mass="21311">MRQRIFIKALRLLILVLLIPFVVLSQGKQKWVITKVVNTNLQLGVANPVDIDFKAQEKLFIGNAIYIQGKMLFFSKALKKSESYADTVFIGECKTFKKTEDNEISLRYPGDELSCEPARVDQNKCFVGRSFMKLLGNKEASLSFYELKSNRPNFYTYKLCIIKKQKKMGLLLENSSLLLLIERKN</sequence>
<name>A0A172TWM7_9BACT</name>
<organism evidence="1 2">
    <name type="scientific">Flavisolibacter tropicus</name>
    <dbReference type="NCBI Taxonomy" id="1492898"/>
    <lineage>
        <taxon>Bacteria</taxon>
        <taxon>Pseudomonadati</taxon>
        <taxon>Bacteroidota</taxon>
        <taxon>Chitinophagia</taxon>
        <taxon>Chitinophagales</taxon>
        <taxon>Chitinophagaceae</taxon>
        <taxon>Flavisolibacter</taxon>
    </lineage>
</organism>
<dbReference type="EMBL" id="CP011390">
    <property type="protein sequence ID" value="ANE51378.1"/>
    <property type="molecule type" value="Genomic_DNA"/>
</dbReference>
<evidence type="ECO:0000313" key="1">
    <source>
        <dbReference type="EMBL" id="ANE51378.1"/>
    </source>
</evidence>
<proteinExistence type="predicted"/>
<dbReference type="STRING" id="1492898.SY85_13540"/>
<accession>A0A172TWM7</accession>
<dbReference type="KEGG" id="fla:SY85_13540"/>
<reference evidence="2" key="1">
    <citation type="submission" date="2015-01" db="EMBL/GenBank/DDBJ databases">
        <title>Flavisolibacter sp./LCS9/ whole genome sequencing.</title>
        <authorList>
            <person name="Kim M.K."/>
            <person name="Srinivasan S."/>
            <person name="Lee J.-J."/>
        </authorList>
    </citation>
    <scope>NUCLEOTIDE SEQUENCE [LARGE SCALE GENOMIC DNA]</scope>
    <source>
        <strain evidence="2">LCS9</strain>
    </source>
</reference>
<keyword evidence="2" id="KW-1185">Reference proteome</keyword>
<evidence type="ECO:0000313" key="2">
    <source>
        <dbReference type="Proteomes" id="UP000077177"/>
    </source>
</evidence>
<protein>
    <submittedName>
        <fullName evidence="1">Uncharacterized protein</fullName>
    </submittedName>
</protein>
<dbReference type="AlphaFoldDB" id="A0A172TWM7"/>
<gene>
    <name evidence="1" type="ORF">SY85_13540</name>
</gene>
<dbReference type="Proteomes" id="UP000077177">
    <property type="component" value="Chromosome"/>
</dbReference>
<reference evidence="1 2" key="2">
    <citation type="journal article" date="2016" name="Int. J. Syst. Evol. Microbiol.">
        <title>Flavisolibacter tropicus sp. nov., isolated from tropical soil.</title>
        <authorList>
            <person name="Lee J.J."/>
            <person name="Kang M.S."/>
            <person name="Kim G.S."/>
            <person name="Lee C.S."/>
            <person name="Lim S."/>
            <person name="Lee J."/>
            <person name="Roh S.H."/>
            <person name="Kang H."/>
            <person name="Ha J.M."/>
            <person name="Bae S."/>
            <person name="Jung H.Y."/>
            <person name="Kim M.K."/>
        </authorList>
    </citation>
    <scope>NUCLEOTIDE SEQUENCE [LARGE SCALE GENOMIC DNA]</scope>
    <source>
        <strain evidence="1 2">LCS9</strain>
    </source>
</reference>
<dbReference type="RefSeq" id="WP_066405354.1">
    <property type="nucleotide sequence ID" value="NZ_CP011390.1"/>
</dbReference>